<reference evidence="2 3" key="1">
    <citation type="submission" date="2018-04" db="EMBL/GenBank/DDBJ databases">
        <title>The genome sequence of Caulobacter sp. 736.</title>
        <authorList>
            <person name="Gao J."/>
            <person name="Sun J."/>
        </authorList>
    </citation>
    <scope>NUCLEOTIDE SEQUENCE [LARGE SCALE GENOMIC DNA]</scope>
    <source>
        <strain evidence="2 3">736</strain>
    </source>
</reference>
<dbReference type="Pfam" id="PF05962">
    <property type="entry name" value="HutD"/>
    <property type="match status" value="1"/>
</dbReference>
<dbReference type="Proteomes" id="UP000244913">
    <property type="component" value="Unassembled WGS sequence"/>
</dbReference>
<keyword evidence="3" id="KW-1185">Reference proteome</keyword>
<proteinExistence type="predicted"/>
<name>A0A2T9JTF2_9CAUL</name>
<comment type="caution">
    <text evidence="2">The sequence shown here is derived from an EMBL/GenBank/DDBJ whole genome shotgun (WGS) entry which is preliminary data.</text>
</comment>
<dbReference type="PANTHER" id="PTHR37943">
    <property type="entry name" value="PROTEIN VES"/>
    <property type="match status" value="1"/>
</dbReference>
<sequence>MRLLPAADRMPAPWKNGGGTTWEIAAQPPGAGLDAFDWRLSIAQVATDGPFSVFPGVDRVLTVIAGAGLRLTIEGLGEGQGEVVLDEASKPLPFPGDAAASATLDGGPIRDLNLMVRRGAWRGSVRRIDGAATITAEARVSVLVALAPARAGDQVMAAEDALILDPHATLTVDGRLLLIGIDPA</sequence>
<dbReference type="InterPro" id="IPR011051">
    <property type="entry name" value="RmlC_Cupin_sf"/>
</dbReference>
<evidence type="ECO:0008006" key="4">
    <source>
        <dbReference type="Google" id="ProtNLM"/>
    </source>
</evidence>
<organism evidence="2 3">
    <name type="scientific">Caulobacter radicis</name>
    <dbReference type="NCBI Taxonomy" id="2172650"/>
    <lineage>
        <taxon>Bacteria</taxon>
        <taxon>Pseudomonadati</taxon>
        <taxon>Pseudomonadota</taxon>
        <taxon>Alphaproteobacteria</taxon>
        <taxon>Caulobacterales</taxon>
        <taxon>Caulobacteraceae</taxon>
        <taxon>Caulobacter</taxon>
    </lineage>
</organism>
<protein>
    <recommendedName>
        <fullName evidence="4">HutD-family protein</fullName>
    </recommendedName>
</protein>
<dbReference type="EMBL" id="QDKP01000014">
    <property type="protein sequence ID" value="PVM86987.1"/>
    <property type="molecule type" value="Genomic_DNA"/>
</dbReference>
<feature type="region of interest" description="Disordered" evidence="1">
    <location>
        <begin position="1"/>
        <end position="20"/>
    </location>
</feature>
<dbReference type="RefSeq" id="WP_116565173.1">
    <property type="nucleotide sequence ID" value="NZ_QDKP01000014.1"/>
</dbReference>
<gene>
    <name evidence="2" type="ORF">DDF65_04985</name>
</gene>
<dbReference type="InterPro" id="IPR014710">
    <property type="entry name" value="RmlC-like_jellyroll"/>
</dbReference>
<evidence type="ECO:0000313" key="2">
    <source>
        <dbReference type="EMBL" id="PVM86987.1"/>
    </source>
</evidence>
<dbReference type="SUPFAM" id="SSF51182">
    <property type="entry name" value="RmlC-like cupins"/>
    <property type="match status" value="1"/>
</dbReference>
<dbReference type="CDD" id="cd20293">
    <property type="entry name" value="cupin_HutD_N"/>
    <property type="match status" value="1"/>
</dbReference>
<dbReference type="AlphaFoldDB" id="A0A2T9JTF2"/>
<dbReference type="PANTHER" id="PTHR37943:SF1">
    <property type="entry name" value="PROTEIN VES"/>
    <property type="match status" value="1"/>
</dbReference>
<evidence type="ECO:0000313" key="3">
    <source>
        <dbReference type="Proteomes" id="UP000244913"/>
    </source>
</evidence>
<accession>A0A2T9JTF2</accession>
<dbReference type="Gene3D" id="2.60.120.10">
    <property type="entry name" value="Jelly Rolls"/>
    <property type="match status" value="1"/>
</dbReference>
<evidence type="ECO:0000256" key="1">
    <source>
        <dbReference type="SAM" id="MobiDB-lite"/>
    </source>
</evidence>
<dbReference type="InterPro" id="IPR010282">
    <property type="entry name" value="Uncharacterised_HutD/Ves"/>
</dbReference>